<dbReference type="CDD" id="cd06257">
    <property type="entry name" value="DnaJ"/>
    <property type="match status" value="1"/>
</dbReference>
<organism evidence="7 8">
    <name type="scientific">Sporothrix epigloea</name>
    <dbReference type="NCBI Taxonomy" id="1892477"/>
    <lineage>
        <taxon>Eukaryota</taxon>
        <taxon>Fungi</taxon>
        <taxon>Dikarya</taxon>
        <taxon>Ascomycota</taxon>
        <taxon>Pezizomycotina</taxon>
        <taxon>Sordariomycetes</taxon>
        <taxon>Sordariomycetidae</taxon>
        <taxon>Ophiostomatales</taxon>
        <taxon>Ophiostomataceae</taxon>
        <taxon>Sporothrix</taxon>
    </lineage>
</organism>
<dbReference type="SUPFAM" id="SSF46565">
    <property type="entry name" value="Chaperone J-domain"/>
    <property type="match status" value="1"/>
</dbReference>
<protein>
    <recommendedName>
        <fullName evidence="3">Diphthamide biosynthesis protein 4</fullName>
    </recommendedName>
</protein>
<dbReference type="Gene3D" id="1.10.287.110">
    <property type="entry name" value="DnaJ domain"/>
    <property type="match status" value="1"/>
</dbReference>
<sequence>MAESRHAASVVLGLDPAWFASASSYGEGASPADEATRAALVRRAYRRALLQHHPDKHMRRERGNVGTPAAAYTVDDIKAAYVALAGNAASTLPTPAQPSLDTTATGLEIVDLDELPYDEASQVWYRACRCGNERGFTLGEHDLEEELDAEAMEELLGPAAARPTATPTGELLVGCQDCSLWLCVHFAVAPSETADDENEDD</sequence>
<dbReference type="InterPro" id="IPR001623">
    <property type="entry name" value="DnaJ_domain"/>
</dbReference>
<evidence type="ECO:0000256" key="5">
    <source>
        <dbReference type="ARBA" id="ARBA00023004"/>
    </source>
</evidence>
<evidence type="ECO:0000256" key="1">
    <source>
        <dbReference type="ARBA" id="ARBA00003474"/>
    </source>
</evidence>
<dbReference type="InterPro" id="IPR036671">
    <property type="entry name" value="DPH_MB_sf"/>
</dbReference>
<evidence type="ECO:0000256" key="4">
    <source>
        <dbReference type="ARBA" id="ARBA00022723"/>
    </source>
</evidence>
<evidence type="ECO:0000259" key="6">
    <source>
        <dbReference type="PROSITE" id="PS51074"/>
    </source>
</evidence>
<accession>A0ABP0DUK6</accession>
<keyword evidence="5" id="KW-0408">Iron</keyword>
<keyword evidence="4" id="KW-0479">Metal-binding</keyword>
<dbReference type="EMBL" id="CAWUON010000061">
    <property type="protein sequence ID" value="CAK7270662.1"/>
    <property type="molecule type" value="Genomic_DNA"/>
</dbReference>
<dbReference type="InterPro" id="IPR007872">
    <property type="entry name" value="DPH_MB_dom"/>
</dbReference>
<evidence type="ECO:0000313" key="8">
    <source>
        <dbReference type="Proteomes" id="UP001642502"/>
    </source>
</evidence>
<reference evidence="7 8" key="1">
    <citation type="submission" date="2024-01" db="EMBL/GenBank/DDBJ databases">
        <authorList>
            <person name="Allen C."/>
            <person name="Tagirdzhanova G."/>
        </authorList>
    </citation>
    <scope>NUCLEOTIDE SEQUENCE [LARGE SCALE GENOMIC DNA]</scope>
    <source>
        <strain evidence="7 8">CBS 119000</strain>
    </source>
</reference>
<evidence type="ECO:0000313" key="7">
    <source>
        <dbReference type="EMBL" id="CAK7270662.1"/>
    </source>
</evidence>
<dbReference type="Pfam" id="PF05207">
    <property type="entry name" value="Zn_ribbon_CSL"/>
    <property type="match status" value="1"/>
</dbReference>
<dbReference type="PROSITE" id="PS51074">
    <property type="entry name" value="DPH_MB"/>
    <property type="match status" value="1"/>
</dbReference>
<dbReference type="InterPro" id="IPR036869">
    <property type="entry name" value="J_dom_sf"/>
</dbReference>
<comment type="caution">
    <text evidence="7">The sequence shown here is derived from an EMBL/GenBank/DDBJ whole genome shotgun (WGS) entry which is preliminary data.</text>
</comment>
<keyword evidence="8" id="KW-1185">Reference proteome</keyword>
<proteinExistence type="inferred from homology"/>
<comment type="function">
    <text evidence="1">Required for the first step of diphthamide biosynthesis, the transfer of 3-amino-3-carboxypropyl from S-adenosyl-L-methionine to a histidine residue. Diphthamide is a post-translational modification of histidine which occurs in elongation factor 2.</text>
</comment>
<feature type="domain" description="DPH-type MB" evidence="6">
    <location>
        <begin position="106"/>
        <end position="187"/>
    </location>
</feature>
<evidence type="ECO:0000256" key="3">
    <source>
        <dbReference type="ARBA" id="ARBA00021797"/>
    </source>
</evidence>
<dbReference type="Gene3D" id="3.10.660.10">
    <property type="entry name" value="DPH Zinc finger"/>
    <property type="match status" value="1"/>
</dbReference>
<comment type="similarity">
    <text evidence="2">Belongs to the DPH4 family.</text>
</comment>
<name>A0ABP0DUK6_9PEZI</name>
<dbReference type="SUPFAM" id="SSF144217">
    <property type="entry name" value="CSL zinc finger"/>
    <property type="match status" value="1"/>
</dbReference>
<gene>
    <name evidence="7" type="primary">DPH4</name>
    <name evidence="7" type="ORF">SEPCBS119000_004204</name>
</gene>
<dbReference type="Proteomes" id="UP001642502">
    <property type="component" value="Unassembled WGS sequence"/>
</dbReference>
<evidence type="ECO:0000256" key="2">
    <source>
        <dbReference type="ARBA" id="ARBA00006169"/>
    </source>
</evidence>